<dbReference type="GO" id="GO:0016639">
    <property type="term" value="F:oxidoreductase activity, acting on the CH-NH2 group of donors, NAD or NADP as acceptor"/>
    <property type="evidence" value="ECO:0007669"/>
    <property type="project" value="InterPro"/>
</dbReference>
<evidence type="ECO:0000256" key="12">
    <source>
        <dbReference type="ARBA" id="ARBA00022827"/>
    </source>
</evidence>
<dbReference type="Gene3D" id="3.60.20.10">
    <property type="entry name" value="Glutamine Phosphoribosylpyrophosphate, subunit 1, domain 1"/>
    <property type="match status" value="1"/>
</dbReference>
<dbReference type="GO" id="GO:0051538">
    <property type="term" value="F:3 iron, 4 sulfur cluster binding"/>
    <property type="evidence" value="ECO:0007669"/>
    <property type="project" value="UniProtKB-KW"/>
</dbReference>
<dbReference type="Pfam" id="PF01493">
    <property type="entry name" value="GXGXG"/>
    <property type="match status" value="1"/>
</dbReference>
<dbReference type="UniPathway" id="UPA00045"/>
<dbReference type="InterPro" id="IPR036485">
    <property type="entry name" value="Glu_synth_asu_C_sf"/>
</dbReference>
<dbReference type="InterPro" id="IPR009051">
    <property type="entry name" value="Helical_ferredxn"/>
</dbReference>
<feature type="active site" description="For GATase activity" evidence="23">
    <location>
        <position position="30"/>
    </location>
</feature>
<evidence type="ECO:0000256" key="4">
    <source>
        <dbReference type="ARBA" id="ARBA00004909"/>
    </source>
</evidence>
<dbReference type="GO" id="GO:0005506">
    <property type="term" value="F:iron ion binding"/>
    <property type="evidence" value="ECO:0007669"/>
    <property type="project" value="InterPro"/>
</dbReference>
<dbReference type="InterPro" id="IPR017932">
    <property type="entry name" value="GATase_2_dom"/>
</dbReference>
<dbReference type="OrthoDB" id="4327079at2759"/>
<evidence type="ECO:0000256" key="19">
    <source>
        <dbReference type="ARBA" id="ARBA00024383"/>
    </source>
</evidence>
<dbReference type="FunFam" id="3.20.20.70:FF:000017">
    <property type="entry name" value="Glutamate synthase [NADH], amyloplastic"/>
    <property type="match status" value="1"/>
</dbReference>
<feature type="binding site" evidence="24">
    <location>
        <position position="1233"/>
    </location>
    <ligand>
        <name>[3Fe-4S] cluster</name>
        <dbReference type="ChEBI" id="CHEBI:21137"/>
    </ligand>
</feature>
<comment type="pathway">
    <text evidence="4">Nitrogen metabolism.</text>
</comment>
<keyword evidence="14" id="KW-0560">Oxidoreductase</keyword>
<dbReference type="InterPro" id="IPR006005">
    <property type="entry name" value="Glut_synth_ssu1"/>
</dbReference>
<dbReference type="Gene3D" id="2.160.20.60">
    <property type="entry name" value="Glutamate synthase, alpha subunit, C-terminal domain"/>
    <property type="match status" value="1"/>
</dbReference>
<dbReference type="CDD" id="cd02808">
    <property type="entry name" value="GltS_FMN"/>
    <property type="match status" value="1"/>
</dbReference>
<dbReference type="InterPro" id="IPR028261">
    <property type="entry name" value="DPD_II"/>
</dbReference>
<dbReference type="InterPro" id="IPR036188">
    <property type="entry name" value="FAD/NAD-bd_sf"/>
</dbReference>
<dbReference type="InterPro" id="IPR002932">
    <property type="entry name" value="Glu_synthdom"/>
</dbReference>
<keyword evidence="8" id="KW-0028">Amino-acid biosynthesis</keyword>
<dbReference type="SUPFAM" id="SSF51971">
    <property type="entry name" value="Nucleotide-binding domain"/>
    <property type="match status" value="2"/>
</dbReference>
<dbReference type="InterPro" id="IPR013785">
    <property type="entry name" value="Aldolase_TIM"/>
</dbReference>
<evidence type="ECO:0000256" key="2">
    <source>
        <dbReference type="ARBA" id="ARBA00001974"/>
    </source>
</evidence>
<comment type="cofactor">
    <cofactor evidence="24">
        <name>[3Fe-4S] cluster</name>
        <dbReference type="ChEBI" id="CHEBI:21137"/>
    </cofactor>
    <text evidence="24">Binds 1 [3Fe-4S] cluster.</text>
</comment>
<comment type="subunit">
    <text evidence="7">Homotrimer.</text>
</comment>
<keyword evidence="18 24" id="KW-0003">3Fe-4S</keyword>
<evidence type="ECO:0000256" key="6">
    <source>
        <dbReference type="ARBA" id="ARBA00009716"/>
    </source>
</evidence>
<dbReference type="Pfam" id="PF04898">
    <property type="entry name" value="Glu_syn_central"/>
    <property type="match status" value="1"/>
</dbReference>
<dbReference type="FunFam" id="3.20.20.70:FF:000031">
    <property type="entry name" value="Glutamate synthase 1 [NADH]"/>
    <property type="match status" value="1"/>
</dbReference>
<dbReference type="GO" id="GO:0016040">
    <property type="term" value="F:glutamate synthase (NADH) activity"/>
    <property type="evidence" value="ECO:0007669"/>
    <property type="project" value="UniProtKB-EC"/>
</dbReference>
<evidence type="ECO:0000256" key="21">
    <source>
        <dbReference type="ARBA" id="ARBA00057049"/>
    </source>
</evidence>
<comment type="pathway">
    <text evidence="3">Energy metabolism; nitrogen metabolism.</text>
</comment>
<gene>
    <name evidence="27" type="ORF">AX774_g3437</name>
</gene>
<dbReference type="PIRSF" id="PIRSF000187">
    <property type="entry name" value="GOGAT"/>
    <property type="match status" value="1"/>
</dbReference>
<dbReference type="GO" id="GO:0019676">
    <property type="term" value="P:ammonia assimilation cycle"/>
    <property type="evidence" value="ECO:0007669"/>
    <property type="project" value="UniProtKB-ARBA"/>
</dbReference>
<evidence type="ECO:0000256" key="17">
    <source>
        <dbReference type="ARBA" id="ARBA00023164"/>
    </source>
</evidence>
<evidence type="ECO:0000256" key="10">
    <source>
        <dbReference type="ARBA" id="ARBA00022643"/>
    </source>
</evidence>
<feature type="binding site" evidence="24">
    <location>
        <position position="1239"/>
    </location>
    <ligand>
        <name>[3Fe-4S] cluster</name>
        <dbReference type="ChEBI" id="CHEBI:21137"/>
    </ligand>
</feature>
<evidence type="ECO:0000259" key="26">
    <source>
        <dbReference type="PROSITE" id="PS51278"/>
    </source>
</evidence>
<dbReference type="GO" id="GO:0010181">
    <property type="term" value="F:FMN binding"/>
    <property type="evidence" value="ECO:0007669"/>
    <property type="project" value="InterPro"/>
</dbReference>
<dbReference type="InterPro" id="IPR012220">
    <property type="entry name" value="Glu_synth_euk"/>
</dbReference>
<evidence type="ECO:0000256" key="7">
    <source>
        <dbReference type="ARBA" id="ARBA00011233"/>
    </source>
</evidence>
<evidence type="ECO:0000256" key="14">
    <source>
        <dbReference type="ARBA" id="ARBA00023002"/>
    </source>
</evidence>
<dbReference type="Pfam" id="PF00310">
    <property type="entry name" value="GATase_2"/>
    <property type="match status" value="1"/>
</dbReference>
<dbReference type="Pfam" id="PF01645">
    <property type="entry name" value="Glu_synthase"/>
    <property type="match status" value="1"/>
</dbReference>
<dbReference type="UniPathway" id="UPA00634">
    <property type="reaction ID" value="UER00690"/>
</dbReference>
<dbReference type="InterPro" id="IPR051394">
    <property type="entry name" value="Glutamate_Synthase"/>
</dbReference>
<dbReference type="InterPro" id="IPR029055">
    <property type="entry name" value="Ntn_hydrolases_N"/>
</dbReference>
<evidence type="ECO:0000256" key="16">
    <source>
        <dbReference type="ARBA" id="ARBA00023014"/>
    </source>
</evidence>
<keyword evidence="10" id="KW-0288">FMN</keyword>
<keyword evidence="17" id="KW-0314">Glutamate biosynthesis</keyword>
<evidence type="ECO:0000256" key="8">
    <source>
        <dbReference type="ARBA" id="ARBA00022605"/>
    </source>
</evidence>
<dbReference type="PRINTS" id="PR00419">
    <property type="entry name" value="ADXRDTASE"/>
</dbReference>
<feature type="binding site" evidence="24">
    <location>
        <position position="1244"/>
    </location>
    <ligand>
        <name>[3Fe-4S] cluster</name>
        <dbReference type="ChEBI" id="CHEBI:21137"/>
    </ligand>
</feature>
<comment type="cofactor">
    <cofactor evidence="1">
        <name>FMN</name>
        <dbReference type="ChEBI" id="CHEBI:58210"/>
    </cofactor>
</comment>
<evidence type="ECO:0000256" key="1">
    <source>
        <dbReference type="ARBA" id="ARBA00001917"/>
    </source>
</evidence>
<keyword evidence="11" id="KW-0479">Metal-binding</keyword>
<dbReference type="GO" id="GO:0050660">
    <property type="term" value="F:flavin adenine dinucleotide binding"/>
    <property type="evidence" value="ECO:0007669"/>
    <property type="project" value="InterPro"/>
</dbReference>
<dbReference type="NCBIfam" id="TIGR01317">
    <property type="entry name" value="GOGAT_sm_gam"/>
    <property type="match status" value="1"/>
</dbReference>
<evidence type="ECO:0000256" key="25">
    <source>
        <dbReference type="SAM" id="MobiDB-lite"/>
    </source>
</evidence>
<dbReference type="InterPro" id="IPR002489">
    <property type="entry name" value="Glu_synth_asu_C"/>
</dbReference>
<keyword evidence="28" id="KW-1185">Reference proteome</keyword>
<keyword evidence="16 24" id="KW-0411">Iron-sulfur</keyword>
<evidence type="ECO:0000256" key="18">
    <source>
        <dbReference type="ARBA" id="ARBA00023291"/>
    </source>
</evidence>
<dbReference type="PROSITE" id="PS51278">
    <property type="entry name" value="GATASE_TYPE_2"/>
    <property type="match status" value="1"/>
</dbReference>
<evidence type="ECO:0000313" key="27">
    <source>
        <dbReference type="EMBL" id="OMH83067.1"/>
    </source>
</evidence>
<evidence type="ECO:0000256" key="15">
    <source>
        <dbReference type="ARBA" id="ARBA00023004"/>
    </source>
</evidence>
<dbReference type="PANTHER" id="PTHR43100">
    <property type="entry name" value="GLUTAMATE SYNTHASE [NADPH] SMALL CHAIN"/>
    <property type="match status" value="1"/>
</dbReference>
<dbReference type="FunFam" id="2.160.20.60:FF:000001">
    <property type="entry name" value="Glutamate synthase, large subunit"/>
    <property type="match status" value="1"/>
</dbReference>
<accession>A0A1R1PQ30</accession>
<dbReference type="InterPro" id="IPR006982">
    <property type="entry name" value="Glu_synth_centr_N"/>
</dbReference>
<dbReference type="Gene3D" id="1.10.1060.10">
    <property type="entry name" value="Alpha-helical ferredoxin"/>
    <property type="match status" value="1"/>
</dbReference>
<dbReference type="EMBL" id="LSSK01000519">
    <property type="protein sequence ID" value="OMH83067.1"/>
    <property type="molecule type" value="Genomic_DNA"/>
</dbReference>
<evidence type="ECO:0000256" key="24">
    <source>
        <dbReference type="PIRSR" id="PIRSR000187-2"/>
    </source>
</evidence>
<dbReference type="InterPro" id="IPR023753">
    <property type="entry name" value="FAD/NAD-binding_dom"/>
</dbReference>
<comment type="pathway">
    <text evidence="5">Amino-acid biosynthesis; L-glutamate biosynthesis via GLT pathway; L-glutamate from 2-oxoglutarate and L-glutamine (NAD(+) route): step 1/1.</text>
</comment>
<comment type="catalytic activity">
    <reaction evidence="20">
        <text>2 L-glutamate + NAD(+) = L-glutamine + 2-oxoglutarate + NADH + H(+)</text>
        <dbReference type="Rhea" id="RHEA:13753"/>
        <dbReference type="ChEBI" id="CHEBI:15378"/>
        <dbReference type="ChEBI" id="CHEBI:16810"/>
        <dbReference type="ChEBI" id="CHEBI:29985"/>
        <dbReference type="ChEBI" id="CHEBI:57540"/>
        <dbReference type="ChEBI" id="CHEBI:57945"/>
        <dbReference type="ChEBI" id="CHEBI:58359"/>
        <dbReference type="EC" id="1.4.1.14"/>
    </reaction>
</comment>
<protein>
    <recommendedName>
        <fullName evidence="22">Glutamate synthase [NADH]</fullName>
        <ecNumber evidence="19">1.4.1.14</ecNumber>
    </recommendedName>
</protein>
<dbReference type="SUPFAM" id="SSF69336">
    <property type="entry name" value="Alpha subunit of glutamate synthase, C-terminal domain"/>
    <property type="match status" value="1"/>
</dbReference>
<evidence type="ECO:0000256" key="23">
    <source>
        <dbReference type="PIRSR" id="PIRSR000187-1"/>
    </source>
</evidence>
<dbReference type="SUPFAM" id="SSF56235">
    <property type="entry name" value="N-terminal nucleophile aminohydrolases (Ntn hydrolases)"/>
    <property type="match status" value="1"/>
</dbReference>
<proteinExistence type="inferred from homology"/>
<dbReference type="Gene3D" id="3.50.50.60">
    <property type="entry name" value="FAD/NAD(P)-binding domain"/>
    <property type="match status" value="2"/>
</dbReference>
<evidence type="ECO:0000256" key="20">
    <source>
        <dbReference type="ARBA" id="ARBA00048867"/>
    </source>
</evidence>
<comment type="cofactor">
    <cofactor evidence="2">
        <name>FAD</name>
        <dbReference type="ChEBI" id="CHEBI:57692"/>
    </cofactor>
</comment>
<dbReference type="Pfam" id="PF14691">
    <property type="entry name" value="Fer4_20"/>
    <property type="match status" value="1"/>
</dbReference>
<organism evidence="27 28">
    <name type="scientific">Zancudomyces culisetae</name>
    <name type="common">Gut fungus</name>
    <name type="synonym">Smittium culisetae</name>
    <dbReference type="NCBI Taxonomy" id="1213189"/>
    <lineage>
        <taxon>Eukaryota</taxon>
        <taxon>Fungi</taxon>
        <taxon>Fungi incertae sedis</taxon>
        <taxon>Zoopagomycota</taxon>
        <taxon>Kickxellomycotina</taxon>
        <taxon>Harpellomycetes</taxon>
        <taxon>Harpellales</taxon>
        <taxon>Legeriomycetaceae</taxon>
        <taxon>Zancudomyces</taxon>
    </lineage>
</organism>
<dbReference type="SUPFAM" id="SSF51395">
    <property type="entry name" value="FMN-linked oxidoreductases"/>
    <property type="match status" value="1"/>
</dbReference>
<dbReference type="EC" id="1.4.1.14" evidence="19"/>
<feature type="domain" description="Glutamine amidotransferase type-2" evidence="26">
    <location>
        <begin position="30"/>
        <end position="469"/>
    </location>
</feature>
<evidence type="ECO:0000256" key="22">
    <source>
        <dbReference type="ARBA" id="ARBA00068518"/>
    </source>
</evidence>
<dbReference type="NCBIfam" id="NF008730">
    <property type="entry name" value="PRK11750.1"/>
    <property type="match status" value="1"/>
</dbReference>
<dbReference type="PANTHER" id="PTHR43100:SF1">
    <property type="entry name" value="GLUTAMATE SYNTHASE [NADPH] SMALL CHAIN"/>
    <property type="match status" value="1"/>
</dbReference>
<dbReference type="Proteomes" id="UP000188320">
    <property type="component" value="Unassembled WGS sequence"/>
</dbReference>
<evidence type="ECO:0000256" key="3">
    <source>
        <dbReference type="ARBA" id="ARBA00004802"/>
    </source>
</evidence>
<dbReference type="SUPFAM" id="SSF46548">
    <property type="entry name" value="alpha-helical ferredoxin"/>
    <property type="match status" value="1"/>
</dbReference>
<dbReference type="FunFam" id="3.60.20.10:FF:000001">
    <property type="entry name" value="Glutamate synthase, large subunit"/>
    <property type="match status" value="1"/>
</dbReference>
<dbReference type="CDD" id="cd00982">
    <property type="entry name" value="gltB_C"/>
    <property type="match status" value="1"/>
</dbReference>
<feature type="region of interest" description="Disordered" evidence="25">
    <location>
        <begin position="1636"/>
        <end position="1655"/>
    </location>
</feature>
<evidence type="ECO:0000256" key="11">
    <source>
        <dbReference type="ARBA" id="ARBA00022723"/>
    </source>
</evidence>
<comment type="caution">
    <text evidence="27">The sequence shown here is derived from an EMBL/GenBank/DDBJ whole genome shotgun (WGS) entry which is preliminary data.</text>
</comment>
<dbReference type="CDD" id="cd00713">
    <property type="entry name" value="GltS"/>
    <property type="match status" value="1"/>
</dbReference>
<dbReference type="Pfam" id="PF07992">
    <property type="entry name" value="Pyr_redox_2"/>
    <property type="match status" value="1"/>
</dbReference>
<evidence type="ECO:0000256" key="5">
    <source>
        <dbReference type="ARBA" id="ARBA00004944"/>
    </source>
</evidence>
<keyword evidence="9" id="KW-0285">Flavoprotein</keyword>
<keyword evidence="13" id="KW-0315">Glutamine amidotransferase</keyword>
<evidence type="ECO:0000256" key="9">
    <source>
        <dbReference type="ARBA" id="ARBA00022630"/>
    </source>
</evidence>
<dbReference type="GO" id="GO:0097054">
    <property type="term" value="P:L-glutamate biosynthetic process"/>
    <property type="evidence" value="ECO:0007669"/>
    <property type="project" value="UniProtKB-UniPathway"/>
</dbReference>
<comment type="similarity">
    <text evidence="6">Belongs to the glutamate synthase family.</text>
</comment>
<keyword evidence="15" id="KW-0408">Iron</keyword>
<comment type="function">
    <text evidence="21">Forms L-glutamate from L-glutamine and 2-oxoglutarate. Represents an alternative pathway to L-glutamate dehydrogenase for the biosynthesis of L-glutamate. Participates with glutamine synthetase in ammonia assimilation processes. The enzyme is specific for NADH, L-glutamine and 2-oxoglutarate.</text>
</comment>
<dbReference type="Gene3D" id="3.20.20.70">
    <property type="entry name" value="Aldolase class I"/>
    <property type="match status" value="2"/>
</dbReference>
<evidence type="ECO:0000313" key="28">
    <source>
        <dbReference type="Proteomes" id="UP000188320"/>
    </source>
</evidence>
<evidence type="ECO:0000256" key="13">
    <source>
        <dbReference type="ARBA" id="ARBA00022962"/>
    </source>
</evidence>
<reference evidence="28" key="1">
    <citation type="submission" date="2017-01" db="EMBL/GenBank/DDBJ databases">
        <authorList>
            <person name="Wang Y."/>
            <person name="White M."/>
            <person name="Kvist S."/>
            <person name="Moncalvo J.-M."/>
        </authorList>
    </citation>
    <scope>NUCLEOTIDE SEQUENCE [LARGE SCALE GENOMIC DNA]</scope>
    <source>
        <strain evidence="28">COL-18-3</strain>
    </source>
</reference>
<keyword evidence="12" id="KW-0274">FAD</keyword>
<sequence>MSSMLKEMGWKSVLPQKSGLYNPENEVDSCGVGFVIDINGKPTHDIIRKADYLLSNMEHRGAEGADSRDGDGAGIMASMPHKFMRKVWSPTLSKLDNTQTRGDLNGVGCMNSILVPGAYATGNVFFNRNTDIRQKAMDAFEKSAAKCGLRVVGWRKVPVDRDYIGPMAKKSEPTILQPLIVPQSIEVGQDLISKDKDQDSVLAFERKLFLFRKLVTNEIRSESPIDGFFYVSSLSSQKIVYKGLLLSRNLNAYYLDLNDSDFTSHFALVHSRFSTNTFPSWDRAQPNRLSAHNGEINTLKGNKNWMRSREGLLESAHFTKKQLEQIYPIIEDHGSDSQAFDNVVELLMLGGVLTLPEAVMLMIPEAWQNIVIPDDNSEQSTFIRQKRAFYEWASSIMEPWDGPALMTFSDGRFCGATLDRNGLRPCRYYITNDDVMICASEVGAINISPENVKSKGRLMPGKMLLVDTVKGEIISDDTLKGETSTKYPFADWIAKKTIDINALVSAYRMVEASDSTVPCTDNRGVSAAKSDIFSDPRLAAFGYSIEEINMLLLPMIYNGKEALGSMGNDTVLACLDSEPRLPFDYLRQVFAQVTNPPIDPIREKVVMTLECLVGPEHNTLDVNKDQVNRIRLPSFLLSSEELEALRNIQKVRESGLDESLINSDMHVKLSGWSSKVLDISFEREGGVEAFSKRISDLCFEAAECVRNGVKILILSDRNVNKDRVSLFSLLASSAVHQRLVREKLRLKVALVVEAADVREVHHFCTIIGYGADAICPYFAYELIAKLSTMKINDCSEEGVDKILLKYRNSINDGVKKVMSKMGISTLQSYKGAQIFEALGINDEVMEMCFMGTPSRIGGATFSVFAADAIAFHYRGYGCGYGLTTTSVSKELEPGKTQSGGVGKFGEYHWANGGKNHVNTPSAIASLQHAVREKNQASWDAYTKENWDNAVKKCTLRGLLEIDYSKTEPIPIEQVEPWTEIVKKFCTGAMSYGSISLEAHTSLAIAMNKLGGKSNSGEGGEDSQRYIKKENGDSERSAIKQIASGRFGVTSHYLANADELQIKMAQGAKPGEGGELPGHKVSGKIAETRHSTEGVGLISPPPHHDIYSIEDLKELIYDLKGANPRARISVKLVSVNGVGVVASGVAKAKANHILISGHDGGTGASRWTGIKYAGLPWELGLAETHQTLVLNNLREKVVIQTDGQLKTAKDVIMAALLGANEFGFATTPLIALGCTMMRKCHLNTCPVGIATQDPVLREKFAGKPEDVINFFYFLAEDIRKILASLGYSKLEDIVGKAQYLKMDTEYIATSEKAKYINLSGILKPATEMYREYKMSSKITSSQSSHDESEIKMEIKSGESFLSLASLAATLEEEKVEEVLLRDVLDAIESGKKVNLESRIKNTDRAFGSTFSYYVSLYHGAKGLPQNQVHIKLNGSAGQSLGAFLASGITVEVEGDCNDYVGKGLSGGVVIVYPPRGSRFSSNENVIVGNVCLYGATSGEAYISGIAAERFAVRNSGAIAVVEGVGDHGCEYMTGGRVVIIGETGINFAAGMSGGIAYVYCKGEKGSFVEKVNMELVEIETLESKEEIMEVKKILEKHVEYTGSQHAQHILQGWTHNVGHFVKVIPTEYKKILEKKNAKNAQPTRVEHSKKTSKSVETAKVVDLEDLVENKAPGKIAGQKNKRSSAEEWRDSTKIKVKGFMKIRREGEEYRDIVKRVKDWGEISNRMSKAKLKQQAARCMDCGVPFCQSDTTGCPIGNMIPKWNELVYQDDWRNAFERLMETNNFPEFTGRVCPAPCEGSCVLGINSDPVAIKSIEAAIIDYAWEQGWMTPQLPTYRTGKRIAIVGSGPAGLSAADQLNKAGHTVTVYEREDRVGGLLMYGIPNMKLDKENVLRRRTDKMEREGVCFVTGVNVGVDITTEQLMEKNDAVLLAIGSTKPRDLGIEGRNLNGIHFAMDYLTPATKKMIYKSDISAIDVNDKNVIIIGGGDTGNDCIATSVRQGARSVTNFELLMKPAVGRRNEKENPWPQFPRVFKVDYGHAEAKEVYGTDPRIYCISTKRFIGDDQGNLKGLETVQVQWTKAEGSGRWEFKEVEGSTKIFAADVVLISMGFVGPEKSAVLGELTKCDTNDTKGVNKPSSTVGGFGMGCIEAHDTDYKTEFEGVFAAGDCRRGQSLVVWAINEGRQAARSIDDYLVKKSDPHRNSQLPVSGGAVKRLIDI</sequence>
<name>A0A1R1PQ30_ZANCU</name>